<organism evidence="2">
    <name type="scientific">Clastoptera arizonana</name>
    <name type="common">Arizona spittle bug</name>
    <dbReference type="NCBI Taxonomy" id="38151"/>
    <lineage>
        <taxon>Eukaryota</taxon>
        <taxon>Metazoa</taxon>
        <taxon>Ecdysozoa</taxon>
        <taxon>Arthropoda</taxon>
        <taxon>Hexapoda</taxon>
        <taxon>Insecta</taxon>
        <taxon>Pterygota</taxon>
        <taxon>Neoptera</taxon>
        <taxon>Paraneoptera</taxon>
        <taxon>Hemiptera</taxon>
        <taxon>Auchenorrhyncha</taxon>
        <taxon>Cercopoidea</taxon>
        <taxon>Clastopteridae</taxon>
        <taxon>Clastoptera</taxon>
    </lineage>
</organism>
<feature type="region of interest" description="Disordered" evidence="1">
    <location>
        <begin position="56"/>
        <end position="95"/>
    </location>
</feature>
<feature type="region of interest" description="Disordered" evidence="1">
    <location>
        <begin position="1"/>
        <end position="23"/>
    </location>
</feature>
<dbReference type="AlphaFoldDB" id="A0A1B6DYT8"/>
<name>A0A1B6DYT8_9HEMI</name>
<reference evidence="2" key="1">
    <citation type="submission" date="2015-12" db="EMBL/GenBank/DDBJ databases">
        <title>De novo transcriptome assembly of four potential Pierce s Disease insect vectors from Arizona vineyards.</title>
        <authorList>
            <person name="Tassone E.E."/>
        </authorList>
    </citation>
    <scope>NUCLEOTIDE SEQUENCE</scope>
</reference>
<proteinExistence type="predicted"/>
<evidence type="ECO:0000256" key="1">
    <source>
        <dbReference type="SAM" id="MobiDB-lite"/>
    </source>
</evidence>
<feature type="compositionally biased region" description="Basic and acidic residues" evidence="1">
    <location>
        <begin position="56"/>
        <end position="74"/>
    </location>
</feature>
<accession>A0A1B6DYT8</accession>
<sequence length="127" mass="14217">MAQSESTNVDKQKLGSQHSNGMYKNKPLLFTAVVTVGVLNKIVFPYKCREEAIIDSKGKAGSDDKIKKGSDKITKPQNLSPYSKQQLKKKCQPKESTNDSVILPFVRQIQKKLLTVINEAKKFCKSD</sequence>
<gene>
    <name evidence="2" type="ORF">g.35942</name>
</gene>
<dbReference type="EMBL" id="GEDC01006446">
    <property type="protein sequence ID" value="JAS30852.1"/>
    <property type="molecule type" value="Transcribed_RNA"/>
</dbReference>
<protein>
    <submittedName>
        <fullName evidence="2">Uncharacterized protein</fullName>
    </submittedName>
</protein>
<evidence type="ECO:0000313" key="2">
    <source>
        <dbReference type="EMBL" id="JAS30852.1"/>
    </source>
</evidence>
<feature type="compositionally biased region" description="Polar residues" evidence="1">
    <location>
        <begin position="75"/>
        <end position="85"/>
    </location>
</feature>